<feature type="compositionally biased region" description="Basic and acidic residues" evidence="1">
    <location>
        <begin position="61"/>
        <end position="80"/>
    </location>
</feature>
<feature type="region of interest" description="Disordered" evidence="1">
    <location>
        <begin position="193"/>
        <end position="255"/>
    </location>
</feature>
<evidence type="ECO:0000313" key="3">
    <source>
        <dbReference type="Proteomes" id="UP000664991"/>
    </source>
</evidence>
<comment type="caution">
    <text evidence="2">The sequence shown here is derived from an EMBL/GenBank/DDBJ whole genome shotgun (WGS) entry which is preliminary data.</text>
</comment>
<protein>
    <submittedName>
        <fullName evidence="2">Uncharacterized protein</fullName>
    </submittedName>
</protein>
<name>A0A836D2Z2_SHEEP</name>
<evidence type="ECO:0000313" key="2">
    <source>
        <dbReference type="EMBL" id="KAG5205111.1"/>
    </source>
</evidence>
<feature type="region of interest" description="Disordered" evidence="1">
    <location>
        <begin position="56"/>
        <end position="164"/>
    </location>
</feature>
<dbReference type="Proteomes" id="UP000664991">
    <property type="component" value="Unassembled WGS sequence"/>
</dbReference>
<evidence type="ECO:0000256" key="1">
    <source>
        <dbReference type="SAM" id="MobiDB-lite"/>
    </source>
</evidence>
<sequence length="289" mass="31480">MKEENGKLNRFSIFKKREQYTYHSALQKRIQNGGKRTEAKPMKSSQVLLHNCQGHSTATFRHKEGAERTEPERTRNDRASKRTAAVKKGPAKAGRDAGSPGGGGRPAPLDTGLAPQQRGCGAERRPKPDAFGRGLGEAAPHLRSSPRPTTPARGCAGRSRRQERPLPPQAFVHEAQIPAVAVSVLILDFRLPRGLHGTGDGERGRNRRPAQGLRARNTPPGLAEARPDGAGRKPHLQPTEGPFPPGRRREAGSRRFSTQGVLPFYGIYGERSGLAVKRDIFAGLWVVGE</sequence>
<dbReference type="EMBL" id="JAEMGP010000009">
    <property type="protein sequence ID" value="KAG5205111.1"/>
    <property type="molecule type" value="Genomic_DNA"/>
</dbReference>
<accession>A0A836D2Z2</accession>
<dbReference type="AlphaFoldDB" id="A0A836D2Z2"/>
<proteinExistence type="predicted"/>
<reference evidence="2 3" key="1">
    <citation type="submission" date="2020-12" db="EMBL/GenBank/DDBJ databases">
        <title>De novo assembly of Tibetan sheep genome.</title>
        <authorList>
            <person name="Li X."/>
        </authorList>
    </citation>
    <scope>NUCLEOTIDE SEQUENCE [LARGE SCALE GENOMIC DNA]</scope>
    <source>
        <tissue evidence="2">Heart</tissue>
    </source>
</reference>
<feature type="compositionally biased region" description="Basic and acidic residues" evidence="1">
    <location>
        <begin position="121"/>
        <end position="130"/>
    </location>
</feature>
<gene>
    <name evidence="2" type="ORF">JEQ12_019556</name>
</gene>
<organism evidence="2 3">
    <name type="scientific">Ovis aries</name>
    <name type="common">Sheep</name>
    <dbReference type="NCBI Taxonomy" id="9940"/>
    <lineage>
        <taxon>Eukaryota</taxon>
        <taxon>Metazoa</taxon>
        <taxon>Chordata</taxon>
        <taxon>Craniata</taxon>
        <taxon>Vertebrata</taxon>
        <taxon>Euteleostomi</taxon>
        <taxon>Mammalia</taxon>
        <taxon>Eutheria</taxon>
        <taxon>Laurasiatheria</taxon>
        <taxon>Artiodactyla</taxon>
        <taxon>Ruminantia</taxon>
        <taxon>Pecora</taxon>
        <taxon>Bovidae</taxon>
        <taxon>Caprinae</taxon>
        <taxon>Ovis</taxon>
    </lineage>
</organism>